<organism evidence="1 2">
    <name type="scientific">Tamaricihabitans halophyticus</name>
    <dbReference type="NCBI Taxonomy" id="1262583"/>
    <lineage>
        <taxon>Bacteria</taxon>
        <taxon>Bacillati</taxon>
        <taxon>Actinomycetota</taxon>
        <taxon>Actinomycetes</taxon>
        <taxon>Pseudonocardiales</taxon>
        <taxon>Pseudonocardiaceae</taxon>
        <taxon>Tamaricihabitans</taxon>
    </lineage>
</organism>
<evidence type="ECO:0000313" key="2">
    <source>
        <dbReference type="Proteomes" id="UP000294911"/>
    </source>
</evidence>
<evidence type="ECO:0000313" key="1">
    <source>
        <dbReference type="EMBL" id="TCP45044.1"/>
    </source>
</evidence>
<protein>
    <submittedName>
        <fullName evidence="1">Acyl dehydratase</fullName>
    </submittedName>
</protein>
<dbReference type="CDD" id="cd03451">
    <property type="entry name" value="FkbR2"/>
    <property type="match status" value="1"/>
</dbReference>
<accession>A0A4R2QA49</accession>
<gene>
    <name evidence="1" type="ORF">EV191_11710</name>
</gene>
<dbReference type="AlphaFoldDB" id="A0A4R2QA49"/>
<dbReference type="RefSeq" id="WP_341539640.1">
    <property type="nucleotide sequence ID" value="NZ_SLXQ01000017.1"/>
</dbReference>
<dbReference type="InterPro" id="IPR048274">
    <property type="entry name" value="MC_hydratase"/>
</dbReference>
<dbReference type="InterPro" id="IPR029069">
    <property type="entry name" value="HotDog_dom_sf"/>
</dbReference>
<dbReference type="GO" id="GO:0016829">
    <property type="term" value="F:lyase activity"/>
    <property type="evidence" value="ECO:0007669"/>
    <property type="project" value="InterPro"/>
</dbReference>
<name>A0A4R2QA49_9PSEU</name>
<dbReference type="PANTHER" id="PTHR43664">
    <property type="entry name" value="MONOAMINE OXIDASE-RELATED"/>
    <property type="match status" value="1"/>
</dbReference>
<dbReference type="InterPro" id="IPR052342">
    <property type="entry name" value="MCH/BMMD"/>
</dbReference>
<dbReference type="Proteomes" id="UP000294911">
    <property type="component" value="Unassembled WGS sequence"/>
</dbReference>
<sequence>MAPINTSFSRLLGTHGWYEDFAVGQKIEHARASTVDELEGSFIAKQAMNTAQGHWNEHSPNPLVSGRLVFGLATASLVLGLSAQDTMEHAVSELSYGRFRFLAPVQHMDTVRAYSEVLDKRAHPERADAGVVVFKHYGVRQDEVVVFEGERTGLIKKHAHWSEF</sequence>
<dbReference type="PANTHER" id="PTHR43664:SF1">
    <property type="entry name" value="BETA-METHYLMALYL-COA DEHYDRATASE"/>
    <property type="match status" value="1"/>
</dbReference>
<proteinExistence type="predicted"/>
<keyword evidence="2" id="KW-1185">Reference proteome</keyword>
<comment type="caution">
    <text evidence="1">The sequence shown here is derived from an EMBL/GenBank/DDBJ whole genome shotgun (WGS) entry which is preliminary data.</text>
</comment>
<dbReference type="Gene3D" id="3.10.129.10">
    <property type="entry name" value="Hotdog Thioesterase"/>
    <property type="match status" value="1"/>
</dbReference>
<dbReference type="EMBL" id="SLXQ01000017">
    <property type="protein sequence ID" value="TCP45044.1"/>
    <property type="molecule type" value="Genomic_DNA"/>
</dbReference>
<reference evidence="1 2" key="1">
    <citation type="submission" date="2019-03" db="EMBL/GenBank/DDBJ databases">
        <title>Genomic Encyclopedia of Type Strains, Phase IV (KMG-IV): sequencing the most valuable type-strain genomes for metagenomic binning, comparative biology and taxonomic classification.</title>
        <authorList>
            <person name="Goeker M."/>
        </authorList>
    </citation>
    <scope>NUCLEOTIDE SEQUENCE [LARGE SCALE GENOMIC DNA]</scope>
    <source>
        <strain evidence="1 2">DSM 45765</strain>
    </source>
</reference>
<dbReference type="Pfam" id="PF19315">
    <property type="entry name" value="MC_hydratase"/>
    <property type="match status" value="1"/>
</dbReference>
<dbReference type="SUPFAM" id="SSF54637">
    <property type="entry name" value="Thioesterase/thiol ester dehydrase-isomerase"/>
    <property type="match status" value="1"/>
</dbReference>